<dbReference type="SUPFAM" id="SSF88659">
    <property type="entry name" value="Sigma3 and sigma4 domains of RNA polymerase sigma factors"/>
    <property type="match status" value="1"/>
</dbReference>
<dbReference type="NCBIfam" id="TIGR02937">
    <property type="entry name" value="sigma70-ECF"/>
    <property type="match status" value="1"/>
</dbReference>
<dbReference type="SUPFAM" id="SSF88946">
    <property type="entry name" value="Sigma2 domain of RNA polymerase sigma factors"/>
    <property type="match status" value="1"/>
</dbReference>
<evidence type="ECO:0000256" key="1">
    <source>
        <dbReference type="ARBA" id="ARBA00010641"/>
    </source>
</evidence>
<dbReference type="InterPro" id="IPR013325">
    <property type="entry name" value="RNA_pol_sigma_r2"/>
</dbReference>
<dbReference type="KEGG" id="tsv:DSM104635_03638"/>
<dbReference type="InterPro" id="IPR007627">
    <property type="entry name" value="RNA_pol_sigma70_r2"/>
</dbReference>
<evidence type="ECO:0000256" key="4">
    <source>
        <dbReference type="ARBA" id="ARBA00023125"/>
    </source>
</evidence>
<keyword evidence="3 6" id="KW-0731">Sigma factor</keyword>
<dbReference type="AlphaFoldDB" id="A0A6I6MVI7"/>
<dbReference type="InterPro" id="IPR000838">
    <property type="entry name" value="RNA_pol_sigma70_ECF_CS"/>
</dbReference>
<feature type="domain" description="RNA polymerase sigma factor 70 region 4 type 2" evidence="8">
    <location>
        <begin position="96"/>
        <end position="147"/>
    </location>
</feature>
<comment type="similarity">
    <text evidence="1 6">Belongs to the sigma-70 factor family. ECF subfamily.</text>
</comment>
<dbReference type="InterPro" id="IPR013249">
    <property type="entry name" value="RNA_pol_sigma70_r4_t2"/>
</dbReference>
<dbReference type="GO" id="GO:0016987">
    <property type="term" value="F:sigma factor activity"/>
    <property type="evidence" value="ECO:0007669"/>
    <property type="project" value="UniProtKB-KW"/>
</dbReference>
<dbReference type="Proteomes" id="UP000431269">
    <property type="component" value="Chromosome"/>
</dbReference>
<evidence type="ECO:0000313" key="10">
    <source>
        <dbReference type="Proteomes" id="UP000431269"/>
    </source>
</evidence>
<keyword evidence="2 6" id="KW-0805">Transcription regulation</keyword>
<dbReference type="EMBL" id="CP047045">
    <property type="protein sequence ID" value="QGZ96777.1"/>
    <property type="molecule type" value="Genomic_DNA"/>
</dbReference>
<keyword evidence="4 6" id="KW-0238">DNA-binding</keyword>
<evidence type="ECO:0000256" key="5">
    <source>
        <dbReference type="ARBA" id="ARBA00023163"/>
    </source>
</evidence>
<protein>
    <recommendedName>
        <fullName evidence="6">RNA polymerase sigma factor</fullName>
    </recommendedName>
</protein>
<sequence length="158" mass="17834">MDERTFKQMHEETAEPLRRYAARVLGSVAAADDIVQETYLRALGSATFPTGLPQARAYLFRIASNLIRDAWRRQKRAAQSVEVADAVYVEKEGLRLDLSRLFQTLTLQERQLIWLAYVEGDDHAAIGTVLGLGEGSVRVMLHRARRRFEAALRGGGYE</sequence>
<keyword evidence="5 6" id="KW-0804">Transcription</keyword>
<dbReference type="RefSeq" id="WP_158767549.1">
    <property type="nucleotide sequence ID" value="NZ_CP047045.1"/>
</dbReference>
<dbReference type="GO" id="GO:0006352">
    <property type="term" value="P:DNA-templated transcription initiation"/>
    <property type="evidence" value="ECO:0007669"/>
    <property type="project" value="InterPro"/>
</dbReference>
<dbReference type="PROSITE" id="PS01063">
    <property type="entry name" value="SIGMA70_ECF"/>
    <property type="match status" value="1"/>
</dbReference>
<name>A0A6I6MVI7_9CAUL</name>
<keyword evidence="10" id="KW-1185">Reference proteome</keyword>
<dbReference type="Pfam" id="PF04542">
    <property type="entry name" value="Sigma70_r2"/>
    <property type="match status" value="1"/>
</dbReference>
<dbReference type="PANTHER" id="PTHR43133">
    <property type="entry name" value="RNA POLYMERASE ECF-TYPE SIGMA FACTO"/>
    <property type="match status" value="1"/>
</dbReference>
<dbReference type="Pfam" id="PF08281">
    <property type="entry name" value="Sigma70_r4_2"/>
    <property type="match status" value="1"/>
</dbReference>
<gene>
    <name evidence="9" type="primary">sigW_7</name>
    <name evidence="9" type="ORF">DSM104635_03638</name>
</gene>
<accession>A0A6I6MVI7</accession>
<evidence type="ECO:0000256" key="6">
    <source>
        <dbReference type="RuleBase" id="RU000716"/>
    </source>
</evidence>
<evidence type="ECO:0000259" key="8">
    <source>
        <dbReference type="Pfam" id="PF08281"/>
    </source>
</evidence>
<evidence type="ECO:0000259" key="7">
    <source>
        <dbReference type="Pfam" id="PF04542"/>
    </source>
</evidence>
<dbReference type="InterPro" id="IPR036388">
    <property type="entry name" value="WH-like_DNA-bd_sf"/>
</dbReference>
<evidence type="ECO:0000256" key="3">
    <source>
        <dbReference type="ARBA" id="ARBA00023082"/>
    </source>
</evidence>
<dbReference type="Gene3D" id="1.10.1740.10">
    <property type="match status" value="1"/>
</dbReference>
<evidence type="ECO:0000313" key="9">
    <source>
        <dbReference type="EMBL" id="QGZ96777.1"/>
    </source>
</evidence>
<proteinExistence type="inferred from homology"/>
<feature type="domain" description="RNA polymerase sigma-70 region 2" evidence="7">
    <location>
        <begin position="13"/>
        <end position="76"/>
    </location>
</feature>
<evidence type="ECO:0000256" key="2">
    <source>
        <dbReference type="ARBA" id="ARBA00023015"/>
    </source>
</evidence>
<reference evidence="10" key="1">
    <citation type="submission" date="2019-12" db="EMBL/GenBank/DDBJ databases">
        <title>Complete genome of Terracaulis silvestris 0127_4.</title>
        <authorList>
            <person name="Vieira S."/>
            <person name="Riedel T."/>
            <person name="Sproer C."/>
            <person name="Pascual J."/>
            <person name="Boedeker C."/>
            <person name="Overmann J."/>
        </authorList>
    </citation>
    <scope>NUCLEOTIDE SEQUENCE [LARGE SCALE GENOMIC DNA]</scope>
    <source>
        <strain evidence="10">0127_4</strain>
    </source>
</reference>
<dbReference type="InterPro" id="IPR013324">
    <property type="entry name" value="RNA_pol_sigma_r3/r4-like"/>
</dbReference>
<organism evidence="9 10">
    <name type="scientific">Terricaulis silvestris</name>
    <dbReference type="NCBI Taxonomy" id="2686094"/>
    <lineage>
        <taxon>Bacteria</taxon>
        <taxon>Pseudomonadati</taxon>
        <taxon>Pseudomonadota</taxon>
        <taxon>Alphaproteobacteria</taxon>
        <taxon>Caulobacterales</taxon>
        <taxon>Caulobacteraceae</taxon>
        <taxon>Terricaulis</taxon>
    </lineage>
</organism>
<dbReference type="GO" id="GO:0003677">
    <property type="term" value="F:DNA binding"/>
    <property type="evidence" value="ECO:0007669"/>
    <property type="project" value="UniProtKB-KW"/>
</dbReference>
<dbReference type="InterPro" id="IPR039425">
    <property type="entry name" value="RNA_pol_sigma-70-like"/>
</dbReference>
<dbReference type="Gene3D" id="1.10.10.10">
    <property type="entry name" value="Winged helix-like DNA-binding domain superfamily/Winged helix DNA-binding domain"/>
    <property type="match status" value="1"/>
</dbReference>
<dbReference type="InterPro" id="IPR014284">
    <property type="entry name" value="RNA_pol_sigma-70_dom"/>
</dbReference>
<dbReference type="PANTHER" id="PTHR43133:SF8">
    <property type="entry name" value="RNA POLYMERASE SIGMA FACTOR HI_1459-RELATED"/>
    <property type="match status" value="1"/>
</dbReference>